<accession>A0A0D7WZQ4</accession>
<reference evidence="1 2" key="1">
    <citation type="submission" date="2014-11" db="EMBL/GenBank/DDBJ databases">
        <title>Draft Genome Sequences of Paenibacillus polymyxa NRRL B-30509 and Paenibacillus terrae NRRL B-30644, Strains from a Poultry Environment that Produce Tridecaptin A and Paenicidins.</title>
        <authorList>
            <person name="van Belkum M.J."/>
            <person name="Lohans C.T."/>
            <person name="Vederas J.C."/>
        </authorList>
    </citation>
    <scope>NUCLEOTIDE SEQUENCE [LARGE SCALE GENOMIC DNA]</scope>
    <source>
        <strain evidence="1 2">NRRL B-30644</strain>
    </source>
</reference>
<protein>
    <recommendedName>
        <fullName evidence="3">Group-specific protein</fullName>
    </recommendedName>
</protein>
<evidence type="ECO:0000313" key="2">
    <source>
        <dbReference type="Proteomes" id="UP000032534"/>
    </source>
</evidence>
<dbReference type="PATRIC" id="fig|159743.3.peg.3595"/>
<dbReference type="RefSeq" id="WP_044647118.1">
    <property type="nucleotide sequence ID" value="NZ_JTHP01000032.1"/>
</dbReference>
<name>A0A0D7WZQ4_9BACL</name>
<dbReference type="AlphaFoldDB" id="A0A0D7WZQ4"/>
<dbReference type="Proteomes" id="UP000032534">
    <property type="component" value="Unassembled WGS sequence"/>
</dbReference>
<evidence type="ECO:0008006" key="3">
    <source>
        <dbReference type="Google" id="ProtNLM"/>
    </source>
</evidence>
<dbReference type="OrthoDB" id="2964978at2"/>
<keyword evidence="2" id="KW-1185">Reference proteome</keyword>
<comment type="caution">
    <text evidence="1">The sequence shown here is derived from an EMBL/GenBank/DDBJ whole genome shotgun (WGS) entry which is preliminary data.</text>
</comment>
<gene>
    <name evidence="1" type="ORF">QD47_16170</name>
</gene>
<proteinExistence type="predicted"/>
<sequence>MFDPTVFDNLKVGMENAVYDLDSLDSRIEITQRIDRLEMSVMSREFAIQFRLTERPGVTAEIRLNADLNNLAAEILEIEDQIPGCVLLLSFYMEIREIETQCSQIEDLLTQIWKPDLRPLQTLSFVYGEKATTYQNKIELRFSRQINEDQMEDIPELLEHILLTLTELHKV</sequence>
<dbReference type="EMBL" id="JTHP01000032">
    <property type="protein sequence ID" value="KJD44645.1"/>
    <property type="molecule type" value="Genomic_DNA"/>
</dbReference>
<organism evidence="1 2">
    <name type="scientific">Paenibacillus terrae</name>
    <dbReference type="NCBI Taxonomy" id="159743"/>
    <lineage>
        <taxon>Bacteria</taxon>
        <taxon>Bacillati</taxon>
        <taxon>Bacillota</taxon>
        <taxon>Bacilli</taxon>
        <taxon>Bacillales</taxon>
        <taxon>Paenibacillaceae</taxon>
        <taxon>Paenibacillus</taxon>
    </lineage>
</organism>
<evidence type="ECO:0000313" key="1">
    <source>
        <dbReference type="EMBL" id="KJD44645.1"/>
    </source>
</evidence>